<evidence type="ECO:0008006" key="4">
    <source>
        <dbReference type="Google" id="ProtNLM"/>
    </source>
</evidence>
<evidence type="ECO:0000313" key="2">
    <source>
        <dbReference type="EMBL" id="KAK4216409.1"/>
    </source>
</evidence>
<dbReference type="EMBL" id="MU858068">
    <property type="protein sequence ID" value="KAK4216409.1"/>
    <property type="molecule type" value="Genomic_DNA"/>
</dbReference>
<sequence>MSANRVQKRSQSSRSSSKISSEKALAAFVSFAGFESSMPCTNCFRNGRSCIISSGSSHCGECIGRKVHCDGNNFAPSLMRSIEEEKLREQVLALNTQLLSTMSRKRRARERAGELFRRGMVDHEKEVPDPRDPPAPASQASGNDHPPSTSAAVGTPDWLADVDWSSVDPDWARPIWVLSVELLELLRAVQLLVRFPRVRFWCVP</sequence>
<proteinExistence type="predicted"/>
<feature type="region of interest" description="Disordered" evidence="1">
    <location>
        <begin position="118"/>
        <end position="154"/>
    </location>
</feature>
<evidence type="ECO:0000256" key="1">
    <source>
        <dbReference type="SAM" id="MobiDB-lite"/>
    </source>
</evidence>
<evidence type="ECO:0000313" key="3">
    <source>
        <dbReference type="Proteomes" id="UP001301769"/>
    </source>
</evidence>
<dbReference type="Proteomes" id="UP001301769">
    <property type="component" value="Unassembled WGS sequence"/>
</dbReference>
<reference evidence="2" key="2">
    <citation type="submission" date="2023-05" db="EMBL/GenBank/DDBJ databases">
        <authorList>
            <consortium name="Lawrence Berkeley National Laboratory"/>
            <person name="Steindorff A."/>
            <person name="Hensen N."/>
            <person name="Bonometti L."/>
            <person name="Westerberg I."/>
            <person name="Brannstrom I.O."/>
            <person name="Guillou S."/>
            <person name="Cros-Aarteil S."/>
            <person name="Calhoun S."/>
            <person name="Haridas S."/>
            <person name="Kuo A."/>
            <person name="Mondo S."/>
            <person name="Pangilinan J."/>
            <person name="Riley R."/>
            <person name="Labutti K."/>
            <person name="Andreopoulos B."/>
            <person name="Lipzen A."/>
            <person name="Chen C."/>
            <person name="Yanf M."/>
            <person name="Daum C."/>
            <person name="Ng V."/>
            <person name="Clum A."/>
            <person name="Ohm R."/>
            <person name="Martin F."/>
            <person name="Silar P."/>
            <person name="Natvig D."/>
            <person name="Lalanne C."/>
            <person name="Gautier V."/>
            <person name="Ament-Velasquez S.L."/>
            <person name="Kruys A."/>
            <person name="Hutchinson M.I."/>
            <person name="Powell A.J."/>
            <person name="Barry K."/>
            <person name="Miller A.N."/>
            <person name="Grigoriev I.V."/>
            <person name="Debuchy R."/>
            <person name="Gladieux P."/>
            <person name="Thoren M.H."/>
            <person name="Johannesson H."/>
        </authorList>
    </citation>
    <scope>NUCLEOTIDE SEQUENCE</scope>
    <source>
        <strain evidence="2">PSN293</strain>
    </source>
</reference>
<comment type="caution">
    <text evidence="2">The sequence shown here is derived from an EMBL/GenBank/DDBJ whole genome shotgun (WGS) entry which is preliminary data.</text>
</comment>
<name>A0AAN6YBS9_9PEZI</name>
<dbReference type="AlphaFoldDB" id="A0AAN6YBS9"/>
<protein>
    <recommendedName>
        <fullName evidence="4">Zn(2)-C6 fungal-type domain-containing protein</fullName>
    </recommendedName>
</protein>
<feature type="compositionally biased region" description="Basic and acidic residues" evidence="1">
    <location>
        <begin position="118"/>
        <end position="132"/>
    </location>
</feature>
<keyword evidence="3" id="KW-1185">Reference proteome</keyword>
<gene>
    <name evidence="2" type="ORF">QBC37DRAFT_416702</name>
</gene>
<reference evidence="2" key="1">
    <citation type="journal article" date="2023" name="Mol. Phylogenet. Evol.">
        <title>Genome-scale phylogeny and comparative genomics of the fungal order Sordariales.</title>
        <authorList>
            <person name="Hensen N."/>
            <person name="Bonometti L."/>
            <person name="Westerberg I."/>
            <person name="Brannstrom I.O."/>
            <person name="Guillou S."/>
            <person name="Cros-Aarteil S."/>
            <person name="Calhoun S."/>
            <person name="Haridas S."/>
            <person name="Kuo A."/>
            <person name="Mondo S."/>
            <person name="Pangilinan J."/>
            <person name="Riley R."/>
            <person name="LaButti K."/>
            <person name="Andreopoulos B."/>
            <person name="Lipzen A."/>
            <person name="Chen C."/>
            <person name="Yan M."/>
            <person name="Daum C."/>
            <person name="Ng V."/>
            <person name="Clum A."/>
            <person name="Steindorff A."/>
            <person name="Ohm R.A."/>
            <person name="Martin F."/>
            <person name="Silar P."/>
            <person name="Natvig D.O."/>
            <person name="Lalanne C."/>
            <person name="Gautier V."/>
            <person name="Ament-Velasquez S.L."/>
            <person name="Kruys A."/>
            <person name="Hutchinson M.I."/>
            <person name="Powell A.J."/>
            <person name="Barry K."/>
            <person name="Miller A.N."/>
            <person name="Grigoriev I.V."/>
            <person name="Debuchy R."/>
            <person name="Gladieux P."/>
            <person name="Hiltunen Thoren M."/>
            <person name="Johannesson H."/>
        </authorList>
    </citation>
    <scope>NUCLEOTIDE SEQUENCE</scope>
    <source>
        <strain evidence="2">PSN293</strain>
    </source>
</reference>
<accession>A0AAN6YBS9</accession>
<feature type="compositionally biased region" description="Polar residues" evidence="1">
    <location>
        <begin position="138"/>
        <end position="152"/>
    </location>
</feature>
<organism evidence="2 3">
    <name type="scientific">Rhypophila decipiens</name>
    <dbReference type="NCBI Taxonomy" id="261697"/>
    <lineage>
        <taxon>Eukaryota</taxon>
        <taxon>Fungi</taxon>
        <taxon>Dikarya</taxon>
        <taxon>Ascomycota</taxon>
        <taxon>Pezizomycotina</taxon>
        <taxon>Sordariomycetes</taxon>
        <taxon>Sordariomycetidae</taxon>
        <taxon>Sordariales</taxon>
        <taxon>Naviculisporaceae</taxon>
        <taxon>Rhypophila</taxon>
    </lineage>
</organism>